<dbReference type="PROSITE" id="PS50065">
    <property type="entry name" value="HMG_COA_REDUCTASE_4"/>
    <property type="match status" value="1"/>
</dbReference>
<evidence type="ECO:0000313" key="4">
    <source>
        <dbReference type="EMBL" id="MDW0112480.1"/>
    </source>
</evidence>
<evidence type="ECO:0000256" key="3">
    <source>
        <dbReference type="RuleBase" id="RU361219"/>
    </source>
</evidence>
<dbReference type="Proteomes" id="UP001282284">
    <property type="component" value="Unassembled WGS sequence"/>
</dbReference>
<dbReference type="PRINTS" id="PR00071">
    <property type="entry name" value="HMGCOARDTASE"/>
</dbReference>
<gene>
    <name evidence="4" type="ORF">QT711_04730</name>
</gene>
<protein>
    <recommendedName>
        <fullName evidence="3">3-hydroxy-3-methylglutaryl coenzyme A reductase</fullName>
        <shortName evidence="3">HMG-CoA reductase</shortName>
        <ecNumber evidence="3">1.1.1.88</ecNumber>
    </recommendedName>
</protein>
<dbReference type="SUPFAM" id="SSF56542">
    <property type="entry name" value="Substrate-binding domain of HMG-CoA reductase"/>
    <property type="match status" value="1"/>
</dbReference>
<keyword evidence="5" id="KW-1185">Reference proteome</keyword>
<dbReference type="NCBIfam" id="TIGR00532">
    <property type="entry name" value="HMG_CoA_R_NAD"/>
    <property type="match status" value="1"/>
</dbReference>
<dbReference type="InterPro" id="IPR023074">
    <property type="entry name" value="HMG_CoA_Rdtase_cat_sf"/>
</dbReference>
<dbReference type="RefSeq" id="WP_317942605.1">
    <property type="nucleotide sequence ID" value="NZ_JAUBDI010000003.1"/>
</dbReference>
<evidence type="ECO:0000313" key="5">
    <source>
        <dbReference type="Proteomes" id="UP001282284"/>
    </source>
</evidence>
<dbReference type="InterPro" id="IPR002202">
    <property type="entry name" value="HMG_CoA_Rdtase"/>
</dbReference>
<dbReference type="InterPro" id="IPR023076">
    <property type="entry name" value="HMG_CoA_Rdtase_CS"/>
</dbReference>
<sequence length="447" mass="48813">MYFNFVESSNYYPRSELMKTKNSRIPKYFQMSVSDRQEVLASSLLLKEEQLNVLKNATDGLPLAIADKMTENVIGTFPLPFGIATNFTINGKDVLIPMAVEEPSVVAAASNMARIARSTGGFSTTYSGSIMIGQIHVTNIKDMDEAKQALNDAKLELIEKANTYDQTLVELGGGVKDIELRVLELGTSEKVLIIHLLVDVLDAMGANAVNTMAERLTPTIEKLTGGDVLLRILSNLAVYRLASAKVNIPFLSLETNEFKGQDVAKRMVLANEIALADPYRAATHNKGIMNGIDPVLIATGNDWRAIEAGAHAYATKEGQYSALTKWYTDDKTLYGELTMPMAVGIVGGATKTHPMAQLSLQLMDVKTASELAQIIVAVGLAQNMGAIRALATEGIQRGHMTLHARNIASQVGRNPEEIDWLEQVMIEKKDVRMDTAKSLLNKKLISE</sequence>
<dbReference type="Gene3D" id="3.90.770.10">
    <property type="entry name" value="3-hydroxy-3-methylglutaryl-coenzyme A Reductase, Chain A, domain 2"/>
    <property type="match status" value="2"/>
</dbReference>
<dbReference type="CDD" id="cd00644">
    <property type="entry name" value="HMG-CoA_reductase_classII"/>
    <property type="match status" value="1"/>
</dbReference>
<proteinExistence type="inferred from homology"/>
<dbReference type="GO" id="GO:0140643">
    <property type="term" value="F:hydroxymethylglutaryl-CoA reductase (NADH) activity"/>
    <property type="evidence" value="ECO:0007669"/>
    <property type="project" value="UniProtKB-EC"/>
</dbReference>
<dbReference type="PROSITE" id="PS00318">
    <property type="entry name" value="HMG_COA_REDUCTASE_2"/>
    <property type="match status" value="1"/>
</dbReference>
<dbReference type="PANTHER" id="PTHR10572">
    <property type="entry name" value="3-HYDROXY-3-METHYLGLUTARYL-COENZYME A REDUCTASE"/>
    <property type="match status" value="1"/>
</dbReference>
<dbReference type="SUPFAM" id="SSF55035">
    <property type="entry name" value="NAD-binding domain of HMG-CoA reductase"/>
    <property type="match status" value="1"/>
</dbReference>
<dbReference type="Gene3D" id="1.10.8.660">
    <property type="match status" value="1"/>
</dbReference>
<dbReference type="InterPro" id="IPR009023">
    <property type="entry name" value="HMG_CoA_Rdtase_NAD(P)-bd_sf"/>
</dbReference>
<dbReference type="EC" id="1.1.1.88" evidence="3"/>
<comment type="pathway">
    <text evidence="3">Metabolic intermediate metabolism; (R)-mevalonate degradation; (S)-3-hydroxy-3-methylglutaryl-CoA from (R)-mevalonate: step 1/1.</text>
</comment>
<dbReference type="PROSITE" id="PS01192">
    <property type="entry name" value="HMG_COA_REDUCTASE_3"/>
    <property type="match status" value="1"/>
</dbReference>
<keyword evidence="3" id="KW-0520">NAD</keyword>
<dbReference type="Pfam" id="PF00368">
    <property type="entry name" value="HMG-CoA_red"/>
    <property type="match status" value="1"/>
</dbReference>
<dbReference type="InterPro" id="IPR009029">
    <property type="entry name" value="HMG_CoA_Rdtase_sub-bd_dom_sf"/>
</dbReference>
<comment type="similarity">
    <text evidence="1 3">Belongs to the HMG-CoA reductase family.</text>
</comment>
<reference evidence="4 5" key="1">
    <citation type="submission" date="2023-06" db="EMBL/GenBank/DDBJ databases">
        <title>Sporosarcina sp. nov., isolated from Korean traditional fermented seafood 'Jeotgal'.</title>
        <authorList>
            <person name="Yang A.I."/>
            <person name="Shin N.-R."/>
        </authorList>
    </citation>
    <scope>NUCLEOTIDE SEQUENCE [LARGE SCALE GENOMIC DNA]</scope>
    <source>
        <strain evidence="4 5">KCTC13119</strain>
    </source>
</reference>
<organism evidence="4 5">
    <name type="scientific">Sporosarcina saromensis</name>
    <dbReference type="NCBI Taxonomy" id="359365"/>
    <lineage>
        <taxon>Bacteria</taxon>
        <taxon>Bacillati</taxon>
        <taxon>Bacillota</taxon>
        <taxon>Bacilli</taxon>
        <taxon>Bacillales</taxon>
        <taxon>Caryophanaceae</taxon>
        <taxon>Sporosarcina</taxon>
    </lineage>
</organism>
<accession>A0ABU4G833</accession>
<evidence type="ECO:0000256" key="1">
    <source>
        <dbReference type="ARBA" id="ARBA00007661"/>
    </source>
</evidence>
<dbReference type="InterPro" id="IPR004553">
    <property type="entry name" value="HMG_CoA_Rdtase_bac-typ"/>
</dbReference>
<comment type="caution">
    <text evidence="4">The sequence shown here is derived from an EMBL/GenBank/DDBJ whole genome shotgun (WGS) entry which is preliminary data.</text>
</comment>
<evidence type="ECO:0000256" key="2">
    <source>
        <dbReference type="ARBA" id="ARBA00023002"/>
    </source>
</evidence>
<keyword evidence="2 3" id="KW-0560">Oxidoreductase</keyword>
<name>A0ABU4G833_9BACL</name>
<dbReference type="PANTHER" id="PTHR10572:SF24">
    <property type="entry name" value="3-HYDROXY-3-METHYLGLUTARYL-COENZYME A REDUCTASE"/>
    <property type="match status" value="1"/>
</dbReference>
<comment type="catalytic activity">
    <reaction evidence="3">
        <text>(R)-mevalonate + 2 NAD(+) + CoA = (3S)-3-hydroxy-3-methylglutaryl-CoA + 2 NADH + 2 H(+)</text>
        <dbReference type="Rhea" id="RHEA:14833"/>
        <dbReference type="ChEBI" id="CHEBI:15378"/>
        <dbReference type="ChEBI" id="CHEBI:36464"/>
        <dbReference type="ChEBI" id="CHEBI:43074"/>
        <dbReference type="ChEBI" id="CHEBI:57287"/>
        <dbReference type="ChEBI" id="CHEBI:57540"/>
        <dbReference type="ChEBI" id="CHEBI:57945"/>
        <dbReference type="EC" id="1.1.1.88"/>
    </reaction>
</comment>
<dbReference type="EMBL" id="JAUBDI010000003">
    <property type="protein sequence ID" value="MDW0112480.1"/>
    <property type="molecule type" value="Genomic_DNA"/>
</dbReference>